<comment type="caution">
    <text evidence="2">The sequence shown here is derived from an EMBL/GenBank/DDBJ whole genome shotgun (WGS) entry which is preliminary data.</text>
</comment>
<reference evidence="2 3" key="1">
    <citation type="submission" date="2021-12" db="EMBL/GenBank/DDBJ databases">
        <title>A phylogenomic analysis of Limosilactobacillus reuteri reveals ancient and stable evolutionary relationships with rodents and birds and zoonotic transmission to humans.</title>
        <authorList>
            <person name="Li F."/>
            <person name="Li X."/>
            <person name="Cheng C."/>
            <person name="Tollenaar S."/>
            <person name="Zhang J.S."/>
            <person name="Simpson D."/>
            <person name="Tasseva G."/>
            <person name="Perez-Munoz M.E."/>
            <person name="Frese S."/>
            <person name="Gaenzle M.G."/>
            <person name="Walter J."/>
            <person name="Zheng J."/>
        </authorList>
    </citation>
    <scope>NUCLEOTIDE SEQUENCE [LARGE SCALE GENOMIC DNA]</scope>
    <source>
        <strain evidence="2 3">WF-AF5-A</strain>
    </source>
</reference>
<sequence length="155" mass="18536">MARRLNHIRFGVNKRANNPIMWKYYYQLNKQFPNPKNCIKANGTFHIYGRIKADSNSSLYKVEFIANDQSISVRVHDLSFDKVSLRDIPHIFISESSEKKHYITLCLFRNTLTWRQFNFGDELEDTIIAWTKEWLHFYELFLITGKWYGNGEHPK</sequence>
<evidence type="ECO:0000313" key="3">
    <source>
        <dbReference type="Proteomes" id="UP001200032"/>
    </source>
</evidence>
<accession>A0ABS8RAM7</accession>
<protein>
    <recommendedName>
        <fullName evidence="1">Type II CBASS E2 protein domain-containing protein</fullName>
    </recommendedName>
</protein>
<dbReference type="Proteomes" id="UP001200032">
    <property type="component" value="Unassembled WGS sequence"/>
</dbReference>
<dbReference type="Pfam" id="PF26395">
    <property type="entry name" value="E2-CBASS"/>
    <property type="match status" value="1"/>
</dbReference>
<evidence type="ECO:0000313" key="2">
    <source>
        <dbReference type="EMBL" id="MCD7137674.1"/>
    </source>
</evidence>
<proteinExistence type="predicted"/>
<dbReference type="InterPro" id="IPR058588">
    <property type="entry name" value="E2-CBASS"/>
</dbReference>
<dbReference type="EMBL" id="JAJPDJ010000029">
    <property type="protein sequence ID" value="MCD7137674.1"/>
    <property type="molecule type" value="Genomic_DNA"/>
</dbReference>
<name>A0ABS8RAM7_9LACO</name>
<organism evidence="2 3">
    <name type="scientific">Limosilactobacillus balticus</name>
    <dbReference type="NCBI Taxonomy" id="2759747"/>
    <lineage>
        <taxon>Bacteria</taxon>
        <taxon>Bacillati</taxon>
        <taxon>Bacillota</taxon>
        <taxon>Bacilli</taxon>
        <taxon>Lactobacillales</taxon>
        <taxon>Lactobacillaceae</taxon>
        <taxon>Limosilactobacillus</taxon>
    </lineage>
</organism>
<dbReference type="RefSeq" id="WP_086131986.1">
    <property type="nucleotide sequence ID" value="NZ_JACIVH010000034.1"/>
</dbReference>
<keyword evidence="3" id="KW-1185">Reference proteome</keyword>
<feature type="domain" description="Type II CBASS E2 protein" evidence="1">
    <location>
        <begin position="27"/>
        <end position="154"/>
    </location>
</feature>
<gene>
    <name evidence="2" type="ORF">LTY59_00285</name>
</gene>
<evidence type="ECO:0000259" key="1">
    <source>
        <dbReference type="Pfam" id="PF26395"/>
    </source>
</evidence>